<dbReference type="Gene3D" id="3.40.50.300">
    <property type="entry name" value="P-loop containing nucleotide triphosphate hydrolases"/>
    <property type="match status" value="1"/>
</dbReference>
<dbReference type="Gene3D" id="3.40.50.2000">
    <property type="entry name" value="Glycogen Phosphorylase B"/>
    <property type="match status" value="2"/>
</dbReference>
<keyword evidence="2" id="KW-0808">Transferase</keyword>
<comment type="caution">
    <text evidence="4">The sequence shown here is derived from an EMBL/GenBank/DDBJ whole genome shotgun (WGS) entry which is preliminary data.</text>
</comment>
<evidence type="ECO:0000313" key="5">
    <source>
        <dbReference type="Proteomes" id="UP001336250"/>
    </source>
</evidence>
<sequence>MKPIHIRMFYPADPVGVVPGGIDTFIRGIIKSAPEDLRFSLVGMTTDPQARPLGQWTRCVLGDVEFDFHPLVAVEHAGRRGALPLSARYTYALWKHHVKLARGADVFDFHRIEPCLPLRGFAQPMNVFFHQDPEVVRSAQSDMLWRRMPGLYGSLEARLVPEFASIWCVRETGVHTLRQRYPAQEDDIRFLPTWVDNAVFTPPNAAQRERARNIVQQRLGLDAQAEYVISVGRLDSQKDPLLLLGAVARLRSLGRHVQLLVVGDGALRGAMADAAVGWGIEPHVHFLGLRRPAEIANLLRASDAFALSSAYEGMPIAVLEALASGLPVATTDVGEVRRVVLPGTNGLIATDRTEAAFAECLAQVLDHRDQWRGAPAADAVVPYQPETVLAPVYETYRRLGERYRLRFTGTDAAYQPRHRGVVVGMPVDVISRDRVRRVLMRWALKRESRYVCFCNVHSLVAARSDTAHRRVIEQADMALPDGAPVAWTLARNGFPRQTRIDGPSKMWSLCREAEMMNVRIGLFGSTAQTLERLRERLQSAFPALQIGYMGSPPFRELTPDEDQAVCDAINDANVGLLFVGLGCPKQEAWMARHRGRIRSVMLGVGAAFDFHAGTVSRAPEWVQHSGLEWLHRLGSEPRRLWRRYLVSNSSFVMRTARDAARKPRYGLPNRRVAPPGARYGGIERRRSMKHEVQFSQMGDLRLRIDAMLPRGRAGRVVGFISSGSGEGTSTLARAYVQAVTQGTGRRALLLTESAWSGRSVLVALSQAEGDGQAEIRQTAHGWWLGSLLSEQAETSQELALQREASWDMLRRSFDEIVIDMPAASRSRAGLLIAPHCDGVVVVLEAQKTRRPVVDNLLAELRAVHARPLGAVLNKRQFHLPESLYRRL</sequence>
<dbReference type="Proteomes" id="UP001336250">
    <property type="component" value="Unassembled WGS sequence"/>
</dbReference>
<dbReference type="CDD" id="cd03801">
    <property type="entry name" value="GT4_PimA-like"/>
    <property type="match status" value="1"/>
</dbReference>
<keyword evidence="5" id="KW-1185">Reference proteome</keyword>
<dbReference type="PANTHER" id="PTHR34136">
    <property type="match status" value="1"/>
</dbReference>
<reference evidence="4 5" key="1">
    <citation type="submission" date="2024-02" db="EMBL/GenBank/DDBJ databases">
        <title>Genome sequence of Aquincola sp. MAHUQ-54.</title>
        <authorList>
            <person name="Huq M.A."/>
        </authorList>
    </citation>
    <scope>NUCLEOTIDE SEQUENCE [LARGE SCALE GENOMIC DNA]</scope>
    <source>
        <strain evidence="4 5">MAHUQ-54</strain>
    </source>
</reference>
<dbReference type="InterPro" id="IPR004629">
    <property type="entry name" value="WecG_TagA_CpsF"/>
</dbReference>
<dbReference type="AlphaFoldDB" id="A0AAW9QFC6"/>
<protein>
    <submittedName>
        <fullName evidence="4">WecB/TagA/CpsF family glycosyltransferase</fullName>
    </submittedName>
</protein>
<dbReference type="GO" id="GO:0016758">
    <property type="term" value="F:hexosyltransferase activity"/>
    <property type="evidence" value="ECO:0007669"/>
    <property type="project" value="TreeGrafter"/>
</dbReference>
<evidence type="ECO:0000256" key="2">
    <source>
        <dbReference type="ARBA" id="ARBA00022679"/>
    </source>
</evidence>
<dbReference type="RefSeq" id="WP_332288697.1">
    <property type="nucleotide sequence ID" value="NZ_JAZIBG010000019.1"/>
</dbReference>
<dbReference type="InterPro" id="IPR027417">
    <property type="entry name" value="P-loop_NTPase"/>
</dbReference>
<dbReference type="InterPro" id="IPR001296">
    <property type="entry name" value="Glyco_trans_1"/>
</dbReference>
<dbReference type="SUPFAM" id="SSF52540">
    <property type="entry name" value="P-loop containing nucleoside triphosphate hydrolases"/>
    <property type="match status" value="1"/>
</dbReference>
<keyword evidence="1" id="KW-0328">Glycosyltransferase</keyword>
<evidence type="ECO:0000313" key="4">
    <source>
        <dbReference type="EMBL" id="MEF7613760.1"/>
    </source>
</evidence>
<name>A0AAW9QFC6_9BURK</name>
<gene>
    <name evidence="4" type="ORF">V4F39_07535</name>
</gene>
<dbReference type="Pfam" id="PF00534">
    <property type="entry name" value="Glycos_transf_1"/>
    <property type="match status" value="1"/>
</dbReference>
<dbReference type="PANTHER" id="PTHR34136:SF1">
    <property type="entry name" value="UDP-N-ACETYL-D-MANNOSAMINURONIC ACID TRANSFERASE"/>
    <property type="match status" value="1"/>
</dbReference>
<dbReference type="CDD" id="cd06533">
    <property type="entry name" value="Glyco_transf_WecG_TagA"/>
    <property type="match status" value="1"/>
</dbReference>
<evidence type="ECO:0000259" key="3">
    <source>
        <dbReference type="Pfam" id="PF00534"/>
    </source>
</evidence>
<dbReference type="NCBIfam" id="TIGR00696">
    <property type="entry name" value="wecG_tagA_cpsF"/>
    <property type="match status" value="1"/>
</dbReference>
<dbReference type="Pfam" id="PF03808">
    <property type="entry name" value="Glyco_tran_WecG"/>
    <property type="match status" value="1"/>
</dbReference>
<evidence type="ECO:0000256" key="1">
    <source>
        <dbReference type="ARBA" id="ARBA00022676"/>
    </source>
</evidence>
<feature type="domain" description="Glycosyl transferase family 1" evidence="3">
    <location>
        <begin position="216"/>
        <end position="368"/>
    </location>
</feature>
<dbReference type="EMBL" id="JAZIBG010000019">
    <property type="protein sequence ID" value="MEF7613760.1"/>
    <property type="molecule type" value="Genomic_DNA"/>
</dbReference>
<proteinExistence type="predicted"/>
<organism evidence="4 5">
    <name type="scientific">Aquincola agrisoli</name>
    <dbReference type="NCBI Taxonomy" id="3119538"/>
    <lineage>
        <taxon>Bacteria</taxon>
        <taxon>Pseudomonadati</taxon>
        <taxon>Pseudomonadota</taxon>
        <taxon>Betaproteobacteria</taxon>
        <taxon>Burkholderiales</taxon>
        <taxon>Sphaerotilaceae</taxon>
        <taxon>Aquincola</taxon>
    </lineage>
</organism>
<dbReference type="SUPFAM" id="SSF53756">
    <property type="entry name" value="UDP-Glycosyltransferase/glycogen phosphorylase"/>
    <property type="match status" value="1"/>
</dbReference>
<accession>A0AAW9QFC6</accession>